<accession>A0A0S6UDK6</accession>
<dbReference type="EMBL" id="DF238840">
    <property type="protein sequence ID" value="GAF26024.1"/>
    <property type="molecule type" value="Genomic_DNA"/>
</dbReference>
<dbReference type="Proteomes" id="UP000063718">
    <property type="component" value="Unassembled WGS sequence"/>
</dbReference>
<organism evidence="1">
    <name type="scientific">Moorella thermoacetica Y72</name>
    <dbReference type="NCBI Taxonomy" id="1325331"/>
    <lineage>
        <taxon>Bacteria</taxon>
        <taxon>Bacillati</taxon>
        <taxon>Bacillota</taxon>
        <taxon>Clostridia</taxon>
        <taxon>Neomoorellales</taxon>
        <taxon>Neomoorellaceae</taxon>
        <taxon>Neomoorella</taxon>
    </lineage>
</organism>
<evidence type="ECO:0000313" key="1">
    <source>
        <dbReference type="EMBL" id="GAF26024.1"/>
    </source>
</evidence>
<protein>
    <submittedName>
        <fullName evidence="1">Uncharacterized protein</fullName>
    </submittedName>
</protein>
<proteinExistence type="predicted"/>
<name>A0A0S6UDK6_NEOTH</name>
<reference evidence="1" key="1">
    <citation type="journal article" date="2014" name="Gene">
        <title>Genome-guided analysis of transformation efficiency and carbon dioxide assimilation by Moorella thermoacetica Y72.</title>
        <authorList>
            <person name="Tsukahara K."/>
            <person name="Kita A."/>
            <person name="Nakashimada Y."/>
            <person name="Hoshino T."/>
            <person name="Murakami K."/>
        </authorList>
    </citation>
    <scope>NUCLEOTIDE SEQUENCE [LARGE SCALE GENOMIC DNA]</scope>
    <source>
        <strain evidence="1">Y72</strain>
    </source>
</reference>
<sequence length="39" mass="4029">MEGKSTFGAGEAVGYEQPVYFSRRIGARGGHGDGGTIGR</sequence>
<dbReference type="AlphaFoldDB" id="A0A0S6UDK6"/>
<gene>
    <name evidence="1" type="ORF">MTY_1361</name>
</gene>